<dbReference type="InterPro" id="IPR005744">
    <property type="entry name" value="Hy-lIII"/>
</dbReference>
<dbReference type="Pfam" id="PF03006">
    <property type="entry name" value="HlyIII"/>
    <property type="match status" value="1"/>
</dbReference>
<reference evidence="8 9" key="1">
    <citation type="submission" date="2024-07" db="EMBL/GenBank/DDBJ databases">
        <title>Uliginosibacterium flavum JJ3220;KACC:17644.</title>
        <authorList>
            <person name="Kim M.K."/>
        </authorList>
    </citation>
    <scope>NUCLEOTIDE SEQUENCE [LARGE SCALE GENOMIC DNA]</scope>
    <source>
        <strain evidence="8 9">KACC:17644</strain>
    </source>
</reference>
<evidence type="ECO:0000313" key="8">
    <source>
        <dbReference type="EMBL" id="MET7014448.1"/>
    </source>
</evidence>
<comment type="caution">
    <text evidence="8">The sequence shown here is derived from an EMBL/GenBank/DDBJ whole genome shotgun (WGS) entry which is preliminary data.</text>
</comment>
<evidence type="ECO:0000256" key="1">
    <source>
        <dbReference type="ARBA" id="ARBA00004651"/>
    </source>
</evidence>
<keyword evidence="6 7" id="KW-0472">Membrane</keyword>
<proteinExistence type="inferred from homology"/>
<feature type="transmembrane region" description="Helical" evidence="7">
    <location>
        <begin position="138"/>
        <end position="156"/>
    </location>
</feature>
<name>A0ABV2TLM5_9RHOO</name>
<evidence type="ECO:0000256" key="4">
    <source>
        <dbReference type="ARBA" id="ARBA00022692"/>
    </source>
</evidence>
<organism evidence="8 9">
    <name type="scientific">Uliginosibacterium flavum</name>
    <dbReference type="NCBI Taxonomy" id="1396831"/>
    <lineage>
        <taxon>Bacteria</taxon>
        <taxon>Pseudomonadati</taxon>
        <taxon>Pseudomonadota</taxon>
        <taxon>Betaproteobacteria</taxon>
        <taxon>Rhodocyclales</taxon>
        <taxon>Zoogloeaceae</taxon>
        <taxon>Uliginosibacterium</taxon>
    </lineage>
</organism>
<comment type="similarity">
    <text evidence="2">Belongs to the UPF0073 (Hly-III) family.</text>
</comment>
<dbReference type="RefSeq" id="WP_354600909.1">
    <property type="nucleotide sequence ID" value="NZ_JBEWZI010000008.1"/>
</dbReference>
<keyword evidence="4 7" id="KW-0812">Transmembrane</keyword>
<feature type="transmembrane region" description="Helical" evidence="7">
    <location>
        <begin position="105"/>
        <end position="126"/>
    </location>
</feature>
<evidence type="ECO:0000256" key="3">
    <source>
        <dbReference type="ARBA" id="ARBA00022475"/>
    </source>
</evidence>
<gene>
    <name evidence="8" type="ORF">ABXR19_09625</name>
</gene>
<evidence type="ECO:0000313" key="9">
    <source>
        <dbReference type="Proteomes" id="UP001549691"/>
    </source>
</evidence>
<feature type="transmembrane region" description="Helical" evidence="7">
    <location>
        <begin position="42"/>
        <end position="61"/>
    </location>
</feature>
<keyword evidence="9" id="KW-1185">Reference proteome</keyword>
<evidence type="ECO:0000256" key="7">
    <source>
        <dbReference type="SAM" id="Phobius"/>
    </source>
</evidence>
<evidence type="ECO:0000256" key="2">
    <source>
        <dbReference type="ARBA" id="ARBA00008488"/>
    </source>
</evidence>
<dbReference type="Proteomes" id="UP001549691">
    <property type="component" value="Unassembled WGS sequence"/>
</dbReference>
<dbReference type="InterPro" id="IPR004254">
    <property type="entry name" value="AdipoR/HlyIII-related"/>
</dbReference>
<sequence>MKHKRPQTRGEEIANVASHAAGLVAALTAFPILVVVTARHGSVSNIVAACIYASTMVLMYLSSTLYHSMPQGRLKQIFRQFDHAAIFLLIAGTYTPFTFSVLAGAWGWTIFGLVWGLAALGLFLMFSNRLNNPWLSNGIYLLMGWLIIIAAVPLFRNISTAGAVWLIAGGLAYTGGVAFYALDGRLRYGHFIWHLFVLTGTVCHFFAVLYGCTPGATLA</sequence>
<accession>A0ABV2TLM5</accession>
<feature type="transmembrane region" description="Helical" evidence="7">
    <location>
        <begin position="191"/>
        <end position="210"/>
    </location>
</feature>
<keyword evidence="5 7" id="KW-1133">Transmembrane helix</keyword>
<comment type="subcellular location">
    <subcellularLocation>
        <location evidence="1">Cell membrane</location>
        <topology evidence="1">Multi-pass membrane protein</topology>
    </subcellularLocation>
</comment>
<protein>
    <submittedName>
        <fullName evidence="8">Hemolysin III family protein</fullName>
    </submittedName>
</protein>
<dbReference type="EMBL" id="JBEWZI010000008">
    <property type="protein sequence ID" value="MET7014448.1"/>
    <property type="molecule type" value="Genomic_DNA"/>
</dbReference>
<evidence type="ECO:0000256" key="5">
    <source>
        <dbReference type="ARBA" id="ARBA00022989"/>
    </source>
</evidence>
<dbReference type="NCBIfam" id="TIGR01065">
    <property type="entry name" value="hlyIII"/>
    <property type="match status" value="1"/>
</dbReference>
<keyword evidence="3" id="KW-1003">Cell membrane</keyword>
<evidence type="ECO:0000256" key="6">
    <source>
        <dbReference type="ARBA" id="ARBA00023136"/>
    </source>
</evidence>
<dbReference type="PANTHER" id="PTHR20855">
    <property type="entry name" value="ADIPOR/PROGESTIN RECEPTOR-RELATED"/>
    <property type="match status" value="1"/>
</dbReference>
<feature type="transmembrane region" description="Helical" evidence="7">
    <location>
        <begin position="162"/>
        <end position="182"/>
    </location>
</feature>
<feature type="transmembrane region" description="Helical" evidence="7">
    <location>
        <begin position="81"/>
        <end position="99"/>
    </location>
</feature>
<feature type="transmembrane region" description="Helical" evidence="7">
    <location>
        <begin position="12"/>
        <end position="36"/>
    </location>
</feature>
<dbReference type="PANTHER" id="PTHR20855:SF3">
    <property type="entry name" value="LD03007P"/>
    <property type="match status" value="1"/>
</dbReference>